<name>W0VEA2_9BURK</name>
<reference evidence="2 3" key="1">
    <citation type="journal article" date="2015" name="Genome Announc.">
        <title>Genome Sequence of Mushroom Soft-Rot Pathogen Janthinobacterium agaricidamnosum.</title>
        <authorList>
            <person name="Graupner K."/>
            <person name="Lackner G."/>
            <person name="Hertweck C."/>
        </authorList>
    </citation>
    <scope>NUCLEOTIDE SEQUENCE [LARGE SCALE GENOMIC DNA]</scope>
    <source>
        <strain evidence="3">NBRC 102515 / DSM 9628</strain>
    </source>
</reference>
<keyword evidence="1" id="KW-0175">Coiled coil</keyword>
<evidence type="ECO:0000313" key="3">
    <source>
        <dbReference type="Proteomes" id="UP000027604"/>
    </source>
</evidence>
<organism evidence="2 3">
    <name type="scientific">Janthinobacterium agaricidamnosum NBRC 102515 = DSM 9628</name>
    <dbReference type="NCBI Taxonomy" id="1349767"/>
    <lineage>
        <taxon>Bacteria</taxon>
        <taxon>Pseudomonadati</taxon>
        <taxon>Pseudomonadota</taxon>
        <taxon>Betaproteobacteria</taxon>
        <taxon>Burkholderiales</taxon>
        <taxon>Oxalobacteraceae</taxon>
        <taxon>Janthinobacterium</taxon>
    </lineage>
</organism>
<dbReference type="STRING" id="1349767.GJA_5419"/>
<dbReference type="KEGG" id="jag:GJA_5419"/>
<dbReference type="EMBL" id="HG322949">
    <property type="protein sequence ID" value="CDG86015.1"/>
    <property type="molecule type" value="Genomic_DNA"/>
</dbReference>
<evidence type="ECO:0008006" key="4">
    <source>
        <dbReference type="Google" id="ProtNLM"/>
    </source>
</evidence>
<evidence type="ECO:0000313" key="2">
    <source>
        <dbReference type="EMBL" id="CDG86015.1"/>
    </source>
</evidence>
<dbReference type="HOGENOM" id="CLU_1600451_0_0_4"/>
<feature type="coiled-coil region" evidence="1">
    <location>
        <begin position="116"/>
        <end position="164"/>
    </location>
</feature>
<keyword evidence="3" id="KW-1185">Reference proteome</keyword>
<dbReference type="PATRIC" id="fig|1349767.4.peg.2010"/>
<dbReference type="Proteomes" id="UP000027604">
    <property type="component" value="Chromosome I"/>
</dbReference>
<proteinExistence type="predicted"/>
<accession>W0VEA2</accession>
<protein>
    <recommendedName>
        <fullName evidence="4">Lipoprotein</fullName>
    </recommendedName>
</protein>
<sequence>MCCICLVLLSACAARSAKREAVVVPSVRTVIVHDQALNDLFAYQAGLRLLSPSELAKTQTDINKQDVSAKAVVRRAMLLAALHGSGDLGRAQGLLDGLIQSAVAADQPYKPLAQFLSNTYADLRRQEDASEKLNQQVRDAQRRNDQLNDKLEALKNIERSLSARPSPLSPVPK</sequence>
<gene>
    <name evidence="2" type="ORF">GJA_5419</name>
</gene>
<evidence type="ECO:0000256" key="1">
    <source>
        <dbReference type="SAM" id="Coils"/>
    </source>
</evidence>
<dbReference type="eggNOG" id="ENOG5032YJF">
    <property type="taxonomic scope" value="Bacteria"/>
</dbReference>
<dbReference type="AlphaFoldDB" id="W0VEA2"/>